<dbReference type="NCBIfam" id="TIGR00125">
    <property type="entry name" value="cyt_tran_rel"/>
    <property type="match status" value="1"/>
</dbReference>
<dbReference type="InterPro" id="IPR004821">
    <property type="entry name" value="Cyt_trans-like"/>
</dbReference>
<dbReference type="Proteomes" id="UP000009047">
    <property type="component" value="Chromosome"/>
</dbReference>
<name>E1QG31_DESB2</name>
<dbReference type="InterPro" id="IPR011914">
    <property type="entry name" value="RfaE_dom_II"/>
</dbReference>
<dbReference type="GO" id="GO:0005524">
    <property type="term" value="F:ATP binding"/>
    <property type="evidence" value="ECO:0007669"/>
    <property type="project" value="UniProtKB-KW"/>
</dbReference>
<keyword evidence="5" id="KW-0067">ATP-binding</keyword>
<evidence type="ECO:0000256" key="5">
    <source>
        <dbReference type="ARBA" id="ARBA00022840"/>
    </source>
</evidence>
<dbReference type="Gene3D" id="3.40.50.620">
    <property type="entry name" value="HUPs"/>
    <property type="match status" value="1"/>
</dbReference>
<keyword evidence="4" id="KW-0547">Nucleotide-binding</keyword>
<dbReference type="RefSeq" id="WP_013258094.1">
    <property type="nucleotide sequence ID" value="NC_014365.1"/>
</dbReference>
<dbReference type="SUPFAM" id="SSF52374">
    <property type="entry name" value="Nucleotidylyl transferase"/>
    <property type="match status" value="1"/>
</dbReference>
<dbReference type="GO" id="GO:0005975">
    <property type="term" value="P:carbohydrate metabolic process"/>
    <property type="evidence" value="ECO:0007669"/>
    <property type="project" value="InterPro"/>
</dbReference>
<evidence type="ECO:0000313" key="10">
    <source>
        <dbReference type="Proteomes" id="UP000009047"/>
    </source>
</evidence>
<keyword evidence="2" id="KW-0808">Transferase</keyword>
<keyword evidence="6" id="KW-0119">Carbohydrate metabolism</keyword>
<accession>E1QG31</accession>
<evidence type="ECO:0000256" key="7">
    <source>
        <dbReference type="ARBA" id="ARBA00047428"/>
    </source>
</evidence>
<organism evidence="9 10">
    <name type="scientific">Desulfarculus baarsii (strain ATCC 33931 / DSM 2075 / LMG 7858 / VKM B-1802 / 2st14)</name>
    <dbReference type="NCBI Taxonomy" id="644282"/>
    <lineage>
        <taxon>Bacteria</taxon>
        <taxon>Pseudomonadati</taxon>
        <taxon>Thermodesulfobacteriota</taxon>
        <taxon>Desulfarculia</taxon>
        <taxon>Desulfarculales</taxon>
        <taxon>Desulfarculaceae</taxon>
        <taxon>Desulfarculus</taxon>
    </lineage>
</organism>
<dbReference type="GO" id="GO:0016779">
    <property type="term" value="F:nucleotidyltransferase activity"/>
    <property type="evidence" value="ECO:0007669"/>
    <property type="project" value="UniProtKB-KW"/>
</dbReference>
<dbReference type="GO" id="GO:0016773">
    <property type="term" value="F:phosphotransferase activity, alcohol group as acceptor"/>
    <property type="evidence" value="ECO:0007669"/>
    <property type="project" value="InterPro"/>
</dbReference>
<dbReference type="eggNOG" id="COG0615">
    <property type="taxonomic scope" value="Bacteria"/>
</dbReference>
<gene>
    <name evidence="9" type="ordered locus">Deba_1273</name>
</gene>
<dbReference type="NCBIfam" id="TIGR02199">
    <property type="entry name" value="rfaE_dom_II"/>
    <property type="match status" value="1"/>
</dbReference>
<dbReference type="OrthoDB" id="9795543at2"/>
<evidence type="ECO:0000256" key="2">
    <source>
        <dbReference type="ARBA" id="ARBA00022679"/>
    </source>
</evidence>
<dbReference type="EC" id="2.7.7.70" evidence="1"/>
<dbReference type="STRING" id="644282.Deba_1273"/>
<dbReference type="InterPro" id="IPR014729">
    <property type="entry name" value="Rossmann-like_a/b/a_fold"/>
</dbReference>
<dbReference type="KEGG" id="dbr:Deba_1273"/>
<proteinExistence type="predicted"/>
<protein>
    <recommendedName>
        <fullName evidence="1">D-glycero-beta-D-manno-heptose 1-phosphate adenylyltransferase</fullName>
        <ecNumber evidence="1">2.7.7.70</ecNumber>
    </recommendedName>
</protein>
<evidence type="ECO:0000313" key="9">
    <source>
        <dbReference type="EMBL" id="ADK84641.1"/>
    </source>
</evidence>
<sequence length="176" mass="18485">MTTPEPDTRRKIQSAQQVAQAAQAVRATGGKVVFTNGCFDLLHAGHVRYLNQARALGQMLVLGLNSDESVRTLGKGDERPLVPQAQRAEVVAALQAVDAVVVFDDPTPAALIEIIAPDILVKGGDWPVDKIVGAEFVLAQGGVVLSIPLVQGLSTTAIAQKIARLALDKSGASRSM</sequence>
<feature type="domain" description="Cytidyltransferase-like" evidence="8">
    <location>
        <begin position="34"/>
        <end position="129"/>
    </location>
</feature>
<dbReference type="PANTHER" id="PTHR43793">
    <property type="entry name" value="FAD SYNTHASE"/>
    <property type="match status" value="1"/>
</dbReference>
<dbReference type="PANTHER" id="PTHR43793:SF2">
    <property type="entry name" value="BIFUNCTIONAL PROTEIN HLDE"/>
    <property type="match status" value="1"/>
</dbReference>
<evidence type="ECO:0000256" key="4">
    <source>
        <dbReference type="ARBA" id="ARBA00022741"/>
    </source>
</evidence>
<keyword evidence="10" id="KW-1185">Reference proteome</keyword>
<dbReference type="Pfam" id="PF01467">
    <property type="entry name" value="CTP_transf_like"/>
    <property type="match status" value="1"/>
</dbReference>
<evidence type="ECO:0000256" key="6">
    <source>
        <dbReference type="ARBA" id="ARBA00023277"/>
    </source>
</evidence>
<evidence type="ECO:0000256" key="1">
    <source>
        <dbReference type="ARBA" id="ARBA00012519"/>
    </source>
</evidence>
<keyword evidence="3" id="KW-0548">Nucleotidyltransferase</keyword>
<evidence type="ECO:0000256" key="3">
    <source>
        <dbReference type="ARBA" id="ARBA00022695"/>
    </source>
</evidence>
<evidence type="ECO:0000259" key="8">
    <source>
        <dbReference type="Pfam" id="PF01467"/>
    </source>
</evidence>
<dbReference type="AlphaFoldDB" id="E1QG31"/>
<reference evidence="9 10" key="1">
    <citation type="journal article" date="2010" name="Stand. Genomic Sci.">
        <title>Complete genome sequence of Desulfarculus baarsii type strain (2st14).</title>
        <authorList>
            <person name="Sun H."/>
            <person name="Spring S."/>
            <person name="Lapidus A."/>
            <person name="Davenport K."/>
            <person name="Del Rio T.G."/>
            <person name="Tice H."/>
            <person name="Nolan M."/>
            <person name="Copeland A."/>
            <person name="Cheng J.F."/>
            <person name="Lucas S."/>
            <person name="Tapia R."/>
            <person name="Goodwin L."/>
            <person name="Pitluck S."/>
            <person name="Ivanova N."/>
            <person name="Pagani I."/>
            <person name="Mavromatis K."/>
            <person name="Ovchinnikova G."/>
            <person name="Pati A."/>
            <person name="Chen A."/>
            <person name="Palaniappan K."/>
            <person name="Hauser L."/>
            <person name="Chang Y.J."/>
            <person name="Jeffries C.D."/>
            <person name="Detter J.C."/>
            <person name="Han C."/>
            <person name="Rohde M."/>
            <person name="Brambilla E."/>
            <person name="Goker M."/>
            <person name="Woyke T."/>
            <person name="Bristow J."/>
            <person name="Eisen J.A."/>
            <person name="Markowitz V."/>
            <person name="Hugenholtz P."/>
            <person name="Kyrpides N.C."/>
            <person name="Klenk H.P."/>
            <person name="Land M."/>
        </authorList>
    </citation>
    <scope>NUCLEOTIDE SEQUENCE [LARGE SCALE GENOMIC DNA]</scope>
    <source>
        <strain evidence="10">ATCC 33931 / DSM 2075 / LMG 7858 / VKM B-1802 / 2st14</strain>
    </source>
</reference>
<dbReference type="InterPro" id="IPR050385">
    <property type="entry name" value="Archaeal_FAD_synthase"/>
</dbReference>
<comment type="catalytic activity">
    <reaction evidence="7">
        <text>D-glycero-beta-D-manno-heptose 1-phosphate + ATP + H(+) = ADP-D-glycero-beta-D-manno-heptose + diphosphate</text>
        <dbReference type="Rhea" id="RHEA:27465"/>
        <dbReference type="ChEBI" id="CHEBI:15378"/>
        <dbReference type="ChEBI" id="CHEBI:30616"/>
        <dbReference type="ChEBI" id="CHEBI:33019"/>
        <dbReference type="ChEBI" id="CHEBI:59967"/>
        <dbReference type="ChEBI" id="CHEBI:61593"/>
        <dbReference type="EC" id="2.7.7.70"/>
    </reaction>
</comment>
<dbReference type="HOGENOM" id="CLU_034585_2_0_7"/>
<dbReference type="EMBL" id="CP002085">
    <property type="protein sequence ID" value="ADK84641.1"/>
    <property type="molecule type" value="Genomic_DNA"/>
</dbReference>